<evidence type="ECO:0000256" key="1">
    <source>
        <dbReference type="ARBA" id="ARBA00011073"/>
    </source>
</evidence>
<dbReference type="PANTHER" id="PTHR10795">
    <property type="entry name" value="PROPROTEIN CONVERTASE SUBTILISIN/KEXIN"/>
    <property type="match status" value="1"/>
</dbReference>
<gene>
    <name evidence="10" type="ORF">PHJA_001997100</name>
</gene>
<accession>A0A830CJW8</accession>
<dbReference type="InterPro" id="IPR036852">
    <property type="entry name" value="Peptidase_S8/S53_dom_sf"/>
</dbReference>
<evidence type="ECO:0000256" key="4">
    <source>
        <dbReference type="ARBA" id="ARBA00022801"/>
    </source>
</evidence>
<dbReference type="InterPro" id="IPR041469">
    <property type="entry name" value="Subtilisin-like_FN3"/>
</dbReference>
<evidence type="ECO:0000259" key="8">
    <source>
        <dbReference type="Pfam" id="PF02225"/>
    </source>
</evidence>
<dbReference type="AlphaFoldDB" id="A0A830CJW8"/>
<evidence type="ECO:0000259" key="7">
    <source>
        <dbReference type="Pfam" id="PF00082"/>
    </source>
</evidence>
<evidence type="ECO:0000313" key="10">
    <source>
        <dbReference type="EMBL" id="GFP98532.1"/>
    </source>
</evidence>
<comment type="caution">
    <text evidence="6">Lacks conserved residue(s) required for the propagation of feature annotation.</text>
</comment>
<keyword evidence="5" id="KW-0720">Serine protease</keyword>
<dbReference type="SUPFAM" id="SSF52743">
    <property type="entry name" value="Subtilisin-like"/>
    <property type="match status" value="1"/>
</dbReference>
<keyword evidence="4" id="KW-0378">Hydrolase</keyword>
<dbReference type="OrthoDB" id="206201at2759"/>
<dbReference type="Gene3D" id="3.40.50.200">
    <property type="entry name" value="Peptidase S8/S53 domain"/>
    <property type="match status" value="1"/>
</dbReference>
<dbReference type="FunFam" id="2.60.40.2310:FF:000001">
    <property type="entry name" value="Subtilisin-like protease SBT1.5"/>
    <property type="match status" value="1"/>
</dbReference>
<comment type="caution">
    <text evidence="10">The sequence shown here is derived from an EMBL/GenBank/DDBJ whole genome shotgun (WGS) entry which is preliminary data.</text>
</comment>
<feature type="domain" description="PA" evidence="8">
    <location>
        <begin position="34"/>
        <end position="96"/>
    </location>
</feature>
<evidence type="ECO:0000259" key="9">
    <source>
        <dbReference type="Pfam" id="PF17766"/>
    </source>
</evidence>
<dbReference type="PROSITE" id="PS51892">
    <property type="entry name" value="SUBTILASE"/>
    <property type="match status" value="1"/>
</dbReference>
<proteinExistence type="inferred from homology"/>
<keyword evidence="11" id="KW-1185">Reference proteome</keyword>
<evidence type="ECO:0000256" key="6">
    <source>
        <dbReference type="PROSITE-ProRule" id="PRU01240"/>
    </source>
</evidence>
<dbReference type="PROSITE" id="PS00138">
    <property type="entry name" value="SUBTILASE_SER"/>
    <property type="match status" value="1"/>
</dbReference>
<dbReference type="Proteomes" id="UP000653305">
    <property type="component" value="Unassembled WGS sequence"/>
</dbReference>
<dbReference type="Pfam" id="PF02225">
    <property type="entry name" value="PA"/>
    <property type="match status" value="1"/>
</dbReference>
<dbReference type="EMBL" id="BMAC01000531">
    <property type="protein sequence ID" value="GFP98532.1"/>
    <property type="molecule type" value="Genomic_DNA"/>
</dbReference>
<evidence type="ECO:0000256" key="5">
    <source>
        <dbReference type="ARBA" id="ARBA00022825"/>
    </source>
</evidence>
<dbReference type="GO" id="GO:0004252">
    <property type="term" value="F:serine-type endopeptidase activity"/>
    <property type="evidence" value="ECO:0007669"/>
    <property type="project" value="InterPro"/>
</dbReference>
<evidence type="ECO:0000313" key="11">
    <source>
        <dbReference type="Proteomes" id="UP000653305"/>
    </source>
</evidence>
<keyword evidence="2 10" id="KW-0645">Protease</keyword>
<feature type="domain" description="Subtilisin-like protease fibronectin type-III" evidence="9">
    <location>
        <begin position="289"/>
        <end position="391"/>
    </location>
</feature>
<reference evidence="10" key="1">
    <citation type="submission" date="2020-07" db="EMBL/GenBank/DDBJ databases">
        <title>Ethylene signaling mediates host invasion by parasitic plants.</title>
        <authorList>
            <person name="Yoshida S."/>
        </authorList>
    </citation>
    <scope>NUCLEOTIDE SEQUENCE</scope>
    <source>
        <strain evidence="10">Okayama</strain>
    </source>
</reference>
<evidence type="ECO:0000256" key="2">
    <source>
        <dbReference type="ARBA" id="ARBA00022670"/>
    </source>
</evidence>
<keyword evidence="3" id="KW-0732">Signal</keyword>
<name>A0A830CJW8_9LAMI</name>
<sequence length="395" mass="42190">MMTVAASSTDRSLVAQLRLGDGKIFSGASLFSALVKGKIVICVRGGDISIVGIGEVLKAAGGAGMILANDETQGEDTDAVAHVLPAIWLGASAAKAVISYTKSSKNPTARIESAREVYGNRAPVMAAFSSRGPNSVDPNILKPDVTAPGVNILAAWPTNVSPTKLKSDKRRVTFNVLSGTSMACPHVSGLIALLKSLHRDWSPAAIKSALMTTAYVKDSKNNSESATPFEYGSGHVDPERASDPGLIYDISTQDYLDYLCSLKYNSSQVTLVASKNITCPAASHFRPGDLNYPSFSVIFSRKFTGTTYKRAVTNVGIAVSTYSVKVIEPEGVSITVQPKVLKFRKMREKLSYNVTFKVQKGKGVMPAGFSFGSLEWVSACNKYSVRSPIAVTWTK</sequence>
<dbReference type="InterPro" id="IPR000209">
    <property type="entry name" value="Peptidase_S8/S53_dom"/>
</dbReference>
<dbReference type="InterPro" id="IPR003137">
    <property type="entry name" value="PA_domain"/>
</dbReference>
<organism evidence="10 11">
    <name type="scientific">Phtheirospermum japonicum</name>
    <dbReference type="NCBI Taxonomy" id="374723"/>
    <lineage>
        <taxon>Eukaryota</taxon>
        <taxon>Viridiplantae</taxon>
        <taxon>Streptophyta</taxon>
        <taxon>Embryophyta</taxon>
        <taxon>Tracheophyta</taxon>
        <taxon>Spermatophyta</taxon>
        <taxon>Magnoliopsida</taxon>
        <taxon>eudicotyledons</taxon>
        <taxon>Gunneridae</taxon>
        <taxon>Pentapetalae</taxon>
        <taxon>asterids</taxon>
        <taxon>lamiids</taxon>
        <taxon>Lamiales</taxon>
        <taxon>Orobanchaceae</taxon>
        <taxon>Orobanchaceae incertae sedis</taxon>
        <taxon>Phtheirospermum</taxon>
    </lineage>
</organism>
<dbReference type="Gene3D" id="2.60.40.2310">
    <property type="match status" value="1"/>
</dbReference>
<dbReference type="Pfam" id="PF17766">
    <property type="entry name" value="fn3_6"/>
    <property type="match status" value="1"/>
</dbReference>
<comment type="similarity">
    <text evidence="1 6">Belongs to the peptidase S8 family.</text>
</comment>
<dbReference type="Pfam" id="PF00082">
    <property type="entry name" value="Peptidase_S8"/>
    <property type="match status" value="1"/>
</dbReference>
<evidence type="ECO:0000256" key="3">
    <source>
        <dbReference type="ARBA" id="ARBA00022729"/>
    </source>
</evidence>
<dbReference type="GO" id="GO:0006508">
    <property type="term" value="P:proteolysis"/>
    <property type="evidence" value="ECO:0007669"/>
    <property type="project" value="UniProtKB-KW"/>
</dbReference>
<dbReference type="CDD" id="cd02120">
    <property type="entry name" value="PA_subtilisin_like"/>
    <property type="match status" value="1"/>
</dbReference>
<protein>
    <submittedName>
        <fullName evidence="10">Subtilisin-like protease</fullName>
    </submittedName>
</protein>
<feature type="domain" description="Peptidase S8/S53" evidence="7">
    <location>
        <begin position="102"/>
        <end position="234"/>
    </location>
</feature>
<dbReference type="InterPro" id="IPR023828">
    <property type="entry name" value="Peptidase_S8_Ser-AS"/>
</dbReference>
<dbReference type="InterPro" id="IPR045051">
    <property type="entry name" value="SBT"/>
</dbReference>